<dbReference type="HOGENOM" id="CLU_020227_1_1_1"/>
<evidence type="ECO:0000313" key="4">
    <source>
        <dbReference type="Proteomes" id="UP000019132"/>
    </source>
</evidence>
<dbReference type="AlphaFoldDB" id="K3WCZ0"/>
<dbReference type="GO" id="GO:0043161">
    <property type="term" value="P:proteasome-mediated ubiquitin-dependent protein catabolic process"/>
    <property type="evidence" value="ECO:0007669"/>
    <property type="project" value="InterPro"/>
</dbReference>
<dbReference type="InterPro" id="IPR006594">
    <property type="entry name" value="LisH"/>
</dbReference>
<dbReference type="PANTHER" id="PTHR12170:SF3">
    <property type="entry name" value="GH10162P"/>
    <property type="match status" value="1"/>
</dbReference>
<dbReference type="SMART" id="SM00668">
    <property type="entry name" value="CTLH"/>
    <property type="match status" value="1"/>
</dbReference>
<keyword evidence="4" id="KW-1185">Reference proteome</keyword>
<dbReference type="PANTHER" id="PTHR12170">
    <property type="entry name" value="MACROPHAGE ERYTHROBLAST ATTACHER-RELATED"/>
    <property type="match status" value="1"/>
</dbReference>
<dbReference type="Proteomes" id="UP000019132">
    <property type="component" value="Unassembled WGS sequence"/>
</dbReference>
<evidence type="ECO:0000256" key="1">
    <source>
        <dbReference type="SAM" id="MobiDB-lite"/>
    </source>
</evidence>
<dbReference type="InterPro" id="IPR024964">
    <property type="entry name" value="CTLH/CRA"/>
</dbReference>
<dbReference type="eggNOG" id="KOG2817">
    <property type="taxonomic scope" value="Eukaryota"/>
</dbReference>
<dbReference type="PROSITE" id="PS50896">
    <property type="entry name" value="LISH"/>
    <property type="match status" value="1"/>
</dbReference>
<dbReference type="EMBL" id="GL376628">
    <property type="status" value="NOT_ANNOTATED_CDS"/>
    <property type="molecule type" value="Genomic_DNA"/>
</dbReference>
<dbReference type="InterPro" id="IPR006595">
    <property type="entry name" value="CTLH_C"/>
</dbReference>
<reference evidence="3" key="3">
    <citation type="submission" date="2015-02" db="UniProtKB">
        <authorList>
            <consortium name="EnsemblProtists"/>
        </authorList>
    </citation>
    <scope>IDENTIFICATION</scope>
    <source>
        <strain evidence="3">DAOM BR144</strain>
    </source>
</reference>
<feature type="compositionally biased region" description="Basic and acidic residues" evidence="1">
    <location>
        <begin position="86"/>
        <end position="134"/>
    </location>
</feature>
<proteinExistence type="predicted"/>
<evidence type="ECO:0000313" key="3">
    <source>
        <dbReference type="EnsemblProtists" id="PYU1_T002831"/>
    </source>
</evidence>
<dbReference type="VEuPathDB" id="FungiDB:PYU1_G002828"/>
<sequence length="497" mass="56629">MQAFEEESKRVLKKQRMCAAQIDAHLDFLLEEVAITKQQLEDKQHEYRRKKNRSLQHEEKPHSGSEADEEEKQHCEQDNTAITKAAADREAVQEATGHADSRDGATTENSEHSETHTGNEHTMNKQSGGDDGKATDSTASEEQKSALQASDCVAVVVEEEDDDVDKVLQGFIHRVRLLNVEKNVSDELKAIHVALSKYSKQIDKTFCNDITKVCRAKEFDHKLVCRLVAEYLYQDGQIEAADSICKEAELDLSPNYRECFVELHVILKSLKQKNMDPALEWARKHRKDLRQQNIEIEFELVRLQYVDLIEKCTDPVDALNFATEEFSVFHDTHSKGMEMSMRSGSACALFSSTQYKSNEFDGFAVEIHRLMGCLVFKNRLNESPYRDLFTDTRWEDIRTSIIRACCRLRRVPFKSYLDTCLSAGVSALPAMRKLVTVMENKLTNWETMEELPVEIPISNDLRFHTVFCCPVSKEESAPGNPPVLLKCGHAICKACEI</sequence>
<dbReference type="GO" id="GO:0034657">
    <property type="term" value="C:GID complex"/>
    <property type="evidence" value="ECO:0007669"/>
    <property type="project" value="TreeGrafter"/>
</dbReference>
<evidence type="ECO:0000259" key="2">
    <source>
        <dbReference type="PROSITE" id="PS50897"/>
    </source>
</evidence>
<feature type="region of interest" description="Disordered" evidence="1">
    <location>
        <begin position="39"/>
        <end position="145"/>
    </location>
</feature>
<accession>K3WCZ0</accession>
<dbReference type="GO" id="GO:0005634">
    <property type="term" value="C:nucleus"/>
    <property type="evidence" value="ECO:0007669"/>
    <property type="project" value="TreeGrafter"/>
</dbReference>
<dbReference type="OMA" id="WEDIRTS"/>
<feature type="compositionally biased region" description="Polar residues" evidence="1">
    <location>
        <begin position="135"/>
        <end position="145"/>
    </location>
</feature>
<organism evidence="3 4">
    <name type="scientific">Globisporangium ultimum (strain ATCC 200006 / CBS 805.95 / DAOM BR144)</name>
    <name type="common">Pythium ultimum</name>
    <dbReference type="NCBI Taxonomy" id="431595"/>
    <lineage>
        <taxon>Eukaryota</taxon>
        <taxon>Sar</taxon>
        <taxon>Stramenopiles</taxon>
        <taxon>Oomycota</taxon>
        <taxon>Peronosporomycetes</taxon>
        <taxon>Pythiales</taxon>
        <taxon>Pythiaceae</taxon>
        <taxon>Globisporangium</taxon>
    </lineage>
</organism>
<dbReference type="GO" id="GO:0004842">
    <property type="term" value="F:ubiquitin-protein transferase activity"/>
    <property type="evidence" value="ECO:0007669"/>
    <property type="project" value="InterPro"/>
</dbReference>
<dbReference type="InterPro" id="IPR045098">
    <property type="entry name" value="Fyv10_fam"/>
</dbReference>
<dbReference type="Pfam" id="PF10607">
    <property type="entry name" value="CTLH"/>
    <property type="match status" value="1"/>
</dbReference>
<feature type="compositionally biased region" description="Basic and acidic residues" evidence="1">
    <location>
        <begin position="55"/>
        <end position="77"/>
    </location>
</feature>
<dbReference type="InParanoid" id="K3WCZ0"/>
<dbReference type="STRING" id="431595.K3WCZ0"/>
<dbReference type="EnsemblProtists" id="PYU1_T002831">
    <property type="protein sequence ID" value="PYU1_T002831"/>
    <property type="gene ID" value="PYU1_G002828"/>
</dbReference>
<name>K3WCZ0_GLOUD</name>
<protein>
    <recommendedName>
        <fullName evidence="2">CTLH domain-containing protein</fullName>
    </recommendedName>
</protein>
<dbReference type="GO" id="GO:0005737">
    <property type="term" value="C:cytoplasm"/>
    <property type="evidence" value="ECO:0007669"/>
    <property type="project" value="TreeGrafter"/>
</dbReference>
<reference evidence="4" key="1">
    <citation type="journal article" date="2010" name="Genome Biol.">
        <title>Genome sequence of the necrotrophic plant pathogen Pythium ultimum reveals original pathogenicity mechanisms and effector repertoire.</title>
        <authorList>
            <person name="Levesque C.A."/>
            <person name="Brouwer H."/>
            <person name="Cano L."/>
            <person name="Hamilton J.P."/>
            <person name="Holt C."/>
            <person name="Huitema E."/>
            <person name="Raffaele S."/>
            <person name="Robideau G.P."/>
            <person name="Thines M."/>
            <person name="Win J."/>
            <person name="Zerillo M.M."/>
            <person name="Beakes G.W."/>
            <person name="Boore J.L."/>
            <person name="Busam D."/>
            <person name="Dumas B."/>
            <person name="Ferriera S."/>
            <person name="Fuerstenberg S.I."/>
            <person name="Gachon C.M."/>
            <person name="Gaulin E."/>
            <person name="Govers F."/>
            <person name="Grenville-Briggs L."/>
            <person name="Horner N."/>
            <person name="Hostetler J."/>
            <person name="Jiang R.H."/>
            <person name="Johnson J."/>
            <person name="Krajaejun T."/>
            <person name="Lin H."/>
            <person name="Meijer H.J."/>
            <person name="Moore B."/>
            <person name="Morris P."/>
            <person name="Phuntmart V."/>
            <person name="Puiu D."/>
            <person name="Shetty J."/>
            <person name="Stajich J.E."/>
            <person name="Tripathy S."/>
            <person name="Wawra S."/>
            <person name="van West P."/>
            <person name="Whitty B.R."/>
            <person name="Coutinho P.M."/>
            <person name="Henrissat B."/>
            <person name="Martin F."/>
            <person name="Thomas P.D."/>
            <person name="Tyler B.M."/>
            <person name="De Vries R.P."/>
            <person name="Kamoun S."/>
            <person name="Yandell M."/>
            <person name="Tisserat N."/>
            <person name="Buell C.R."/>
        </authorList>
    </citation>
    <scope>NUCLEOTIDE SEQUENCE</scope>
    <source>
        <strain evidence="4">DAOM:BR144</strain>
    </source>
</reference>
<reference evidence="4" key="2">
    <citation type="submission" date="2010-04" db="EMBL/GenBank/DDBJ databases">
        <authorList>
            <person name="Buell R."/>
            <person name="Hamilton J."/>
            <person name="Hostetler J."/>
        </authorList>
    </citation>
    <scope>NUCLEOTIDE SEQUENCE [LARGE SCALE GENOMIC DNA]</scope>
    <source>
        <strain evidence="4">DAOM:BR144</strain>
    </source>
</reference>
<dbReference type="PROSITE" id="PS50897">
    <property type="entry name" value="CTLH"/>
    <property type="match status" value="1"/>
</dbReference>
<feature type="domain" description="CTLH" evidence="2">
    <location>
        <begin position="266"/>
        <end position="316"/>
    </location>
</feature>